<organism evidence="2 3">
    <name type="scientific">Panicum virgatum</name>
    <name type="common">Blackwell switchgrass</name>
    <dbReference type="NCBI Taxonomy" id="38727"/>
    <lineage>
        <taxon>Eukaryota</taxon>
        <taxon>Viridiplantae</taxon>
        <taxon>Streptophyta</taxon>
        <taxon>Embryophyta</taxon>
        <taxon>Tracheophyta</taxon>
        <taxon>Spermatophyta</taxon>
        <taxon>Magnoliopsida</taxon>
        <taxon>Liliopsida</taxon>
        <taxon>Poales</taxon>
        <taxon>Poaceae</taxon>
        <taxon>PACMAD clade</taxon>
        <taxon>Panicoideae</taxon>
        <taxon>Panicodae</taxon>
        <taxon>Paniceae</taxon>
        <taxon>Panicinae</taxon>
        <taxon>Panicum</taxon>
        <taxon>Panicum sect. Hiantes</taxon>
    </lineage>
</organism>
<feature type="compositionally biased region" description="Low complexity" evidence="1">
    <location>
        <begin position="25"/>
        <end position="41"/>
    </location>
</feature>
<sequence length="181" mass="20786">MCWGHYLRPSAFDRRPARNLNATTRSRPGSASRAARASSFGRRPRRLRRKPICHRRRRREAKSDEDRDAYGEDRFATGEDEEKRRVTKTEAPTAKTGSPQAKTKRSEERRRPGHLGRRPGCRLRTRRPQGKASESKRFESREGNLIIGPMSCNGPNRQKRLGCNLPNDIKIRLYPGNIPGI</sequence>
<gene>
    <name evidence="2" type="ORF">PVAP13_6NG114403</name>
</gene>
<name>A0A8T0R185_PANVG</name>
<protein>
    <submittedName>
        <fullName evidence="2">Uncharacterized protein</fullName>
    </submittedName>
</protein>
<feature type="compositionally biased region" description="Basic and acidic residues" evidence="1">
    <location>
        <begin position="61"/>
        <end position="88"/>
    </location>
</feature>
<dbReference type="EMBL" id="CM029048">
    <property type="protein sequence ID" value="KAG2578753.1"/>
    <property type="molecule type" value="Genomic_DNA"/>
</dbReference>
<comment type="caution">
    <text evidence="2">The sequence shown here is derived from an EMBL/GenBank/DDBJ whole genome shotgun (WGS) entry which is preliminary data.</text>
</comment>
<proteinExistence type="predicted"/>
<feature type="region of interest" description="Disordered" evidence="1">
    <location>
        <begin position="1"/>
        <end position="138"/>
    </location>
</feature>
<evidence type="ECO:0000256" key="1">
    <source>
        <dbReference type="SAM" id="MobiDB-lite"/>
    </source>
</evidence>
<keyword evidence="3" id="KW-1185">Reference proteome</keyword>
<feature type="compositionally biased region" description="Basic residues" evidence="1">
    <location>
        <begin position="111"/>
        <end position="129"/>
    </location>
</feature>
<dbReference type="AlphaFoldDB" id="A0A8T0R185"/>
<accession>A0A8T0R185</accession>
<feature type="compositionally biased region" description="Basic residues" evidence="1">
    <location>
        <begin position="42"/>
        <end position="60"/>
    </location>
</feature>
<evidence type="ECO:0000313" key="3">
    <source>
        <dbReference type="Proteomes" id="UP000823388"/>
    </source>
</evidence>
<dbReference type="Proteomes" id="UP000823388">
    <property type="component" value="Chromosome 6N"/>
</dbReference>
<reference evidence="2" key="1">
    <citation type="submission" date="2020-05" db="EMBL/GenBank/DDBJ databases">
        <title>WGS assembly of Panicum virgatum.</title>
        <authorList>
            <person name="Lovell J.T."/>
            <person name="Jenkins J."/>
            <person name="Shu S."/>
            <person name="Juenger T.E."/>
            <person name="Schmutz J."/>
        </authorList>
    </citation>
    <scope>NUCLEOTIDE SEQUENCE</scope>
    <source>
        <strain evidence="2">AP13</strain>
    </source>
</reference>
<evidence type="ECO:0000313" key="2">
    <source>
        <dbReference type="EMBL" id="KAG2578753.1"/>
    </source>
</evidence>